<proteinExistence type="predicted"/>
<organism evidence="1 2">
    <name type="scientific">Aureimonas altamirensis</name>
    <dbReference type="NCBI Taxonomy" id="370622"/>
    <lineage>
        <taxon>Bacteria</taxon>
        <taxon>Pseudomonadati</taxon>
        <taxon>Pseudomonadota</taxon>
        <taxon>Alphaproteobacteria</taxon>
        <taxon>Hyphomicrobiales</taxon>
        <taxon>Aurantimonadaceae</taxon>
        <taxon>Aureimonas</taxon>
    </lineage>
</organism>
<evidence type="ECO:0000313" key="1">
    <source>
        <dbReference type="EMBL" id="KHJ55065.1"/>
    </source>
</evidence>
<gene>
    <name evidence="1" type="ORF">LA66_11065</name>
</gene>
<name>A0A0B1Q899_9HYPH</name>
<dbReference type="Proteomes" id="UP000030826">
    <property type="component" value="Unassembled WGS sequence"/>
</dbReference>
<dbReference type="EMBL" id="JRFJ01000002">
    <property type="protein sequence ID" value="KHJ55065.1"/>
    <property type="molecule type" value="Genomic_DNA"/>
</dbReference>
<accession>A0A0B1Q899</accession>
<reference evidence="1 2" key="1">
    <citation type="submission" date="2014-09" db="EMBL/GenBank/DDBJ databases">
        <title>Isolation and characterization of Aurantimonas altamirensis ON-56566 from clinical sample following a dog bite.</title>
        <authorList>
            <person name="Eshaghi A."/>
            <person name="Li A."/>
            <person name="Shahinas D."/>
            <person name="Bahn P."/>
            <person name="Kus J.V."/>
            <person name="Patel S.N."/>
        </authorList>
    </citation>
    <scope>NUCLEOTIDE SEQUENCE [LARGE SCALE GENOMIC DNA]</scope>
    <source>
        <strain evidence="1 2">ON-56566</strain>
    </source>
</reference>
<evidence type="ECO:0000313" key="2">
    <source>
        <dbReference type="Proteomes" id="UP000030826"/>
    </source>
</evidence>
<protein>
    <submittedName>
        <fullName evidence="1">Uncharacterized protein</fullName>
    </submittedName>
</protein>
<comment type="caution">
    <text evidence="1">The sequence shown here is derived from an EMBL/GenBank/DDBJ whole genome shotgun (WGS) entry which is preliminary data.</text>
</comment>
<sequence length="63" mass="7051">MRRYGSLPNLADQIEVIAPDRLFFVAVASADTIKWVHHTASMGQVRCVGLLVHRKKTETLTMA</sequence>
<dbReference type="AlphaFoldDB" id="A0A0B1Q899"/>